<evidence type="ECO:0000313" key="3">
    <source>
        <dbReference type="WBParaSite" id="nRc.2.0.1.t33639-RA"/>
    </source>
</evidence>
<organism evidence="2 3">
    <name type="scientific">Romanomermis culicivorax</name>
    <name type="common">Nematode worm</name>
    <dbReference type="NCBI Taxonomy" id="13658"/>
    <lineage>
        <taxon>Eukaryota</taxon>
        <taxon>Metazoa</taxon>
        <taxon>Ecdysozoa</taxon>
        <taxon>Nematoda</taxon>
        <taxon>Enoplea</taxon>
        <taxon>Dorylaimia</taxon>
        <taxon>Mermithida</taxon>
        <taxon>Mermithoidea</taxon>
        <taxon>Mermithidae</taxon>
        <taxon>Romanomermis</taxon>
    </lineage>
</organism>
<protein>
    <submittedName>
        <fullName evidence="3">Uncharacterized protein</fullName>
    </submittedName>
</protein>
<sequence length="58" mass="6953">MGKGGRNCQQAPTCEWSHTEGPVEYGKPQHRQDNWSFFIDDYNIKRVRSRRRFANWPL</sequence>
<feature type="region of interest" description="Disordered" evidence="1">
    <location>
        <begin position="1"/>
        <end position="20"/>
    </location>
</feature>
<evidence type="ECO:0000256" key="1">
    <source>
        <dbReference type="SAM" id="MobiDB-lite"/>
    </source>
</evidence>
<dbReference type="Proteomes" id="UP000887565">
    <property type="component" value="Unplaced"/>
</dbReference>
<dbReference type="AlphaFoldDB" id="A0A915K622"/>
<keyword evidence="2" id="KW-1185">Reference proteome</keyword>
<reference evidence="3" key="1">
    <citation type="submission" date="2022-11" db="UniProtKB">
        <authorList>
            <consortium name="WormBaseParasite"/>
        </authorList>
    </citation>
    <scope>IDENTIFICATION</scope>
</reference>
<accession>A0A915K622</accession>
<name>A0A915K622_ROMCU</name>
<evidence type="ECO:0000313" key="2">
    <source>
        <dbReference type="Proteomes" id="UP000887565"/>
    </source>
</evidence>
<proteinExistence type="predicted"/>
<dbReference type="WBParaSite" id="nRc.2.0.1.t33639-RA">
    <property type="protein sequence ID" value="nRc.2.0.1.t33639-RA"/>
    <property type="gene ID" value="nRc.2.0.1.g33639"/>
</dbReference>